<sequence length="191" mass="19548">MAAAATAIAILLCALLFAGPHQTLAEPTEVVTTSEVPSILPACKTVGGGSVFFDVQFCVEALGSDDRSADAGMNYGAYSAIAADLLTANATTTAAKIDALLLRRGNDATARCLRSCQGLYGGVVTRQPGCAAAVRGRRKGEATSCLERAASAAMECEEGFGKSKVASPVTMENDDAFKLAKLAAALLTMAH</sequence>
<reference evidence="6" key="1">
    <citation type="submission" date="2020-07" db="EMBL/GenBank/DDBJ databases">
        <title>Genome sequence and genetic diversity analysis of an under-domesticated orphan crop, white fonio (Digitaria exilis).</title>
        <authorList>
            <person name="Bennetzen J.L."/>
            <person name="Chen S."/>
            <person name="Ma X."/>
            <person name="Wang X."/>
            <person name="Yssel A.E.J."/>
            <person name="Chaluvadi S.R."/>
            <person name="Johnson M."/>
            <person name="Gangashetty P."/>
            <person name="Hamidou F."/>
            <person name="Sanogo M.D."/>
            <person name="Zwaenepoel A."/>
            <person name="Wallace J."/>
            <person name="Van De Peer Y."/>
            <person name="Van Deynze A."/>
        </authorList>
    </citation>
    <scope>NUCLEOTIDE SEQUENCE</scope>
    <source>
        <tissue evidence="6">Leaves</tissue>
    </source>
</reference>
<keyword evidence="7" id="KW-1185">Reference proteome</keyword>
<dbReference type="PANTHER" id="PTHR35357">
    <property type="entry name" value="OS02G0537100 PROTEIN"/>
    <property type="match status" value="1"/>
</dbReference>
<accession>A0A835EQK6</accession>
<evidence type="ECO:0000259" key="5">
    <source>
        <dbReference type="SMART" id="SM00856"/>
    </source>
</evidence>
<keyword evidence="2" id="KW-1015">Disulfide bond</keyword>
<dbReference type="Gramene" id="Dexi3A01G0001720.1">
    <property type="protein sequence ID" value="Dexi3A01G0001720.1:cds"/>
    <property type="gene ID" value="Dexi3A01G0001720"/>
</dbReference>
<keyword evidence="1 4" id="KW-0732">Signal</keyword>
<evidence type="ECO:0000256" key="2">
    <source>
        <dbReference type="ARBA" id="ARBA00023157"/>
    </source>
</evidence>
<dbReference type="FunFam" id="1.20.140.40:FF:000002">
    <property type="entry name" value="Putative invertase inhibitor"/>
    <property type="match status" value="1"/>
</dbReference>
<evidence type="ECO:0000313" key="6">
    <source>
        <dbReference type="EMBL" id="KAF8706449.1"/>
    </source>
</evidence>
<evidence type="ECO:0000256" key="3">
    <source>
        <dbReference type="ARBA" id="ARBA00038471"/>
    </source>
</evidence>
<dbReference type="InterPro" id="IPR035513">
    <property type="entry name" value="Invertase/methylesterase_inhib"/>
</dbReference>
<dbReference type="AlphaFoldDB" id="A0A835EQK6"/>
<dbReference type="Gene3D" id="1.20.140.40">
    <property type="entry name" value="Invertase/pectin methylesterase inhibitor family protein"/>
    <property type="match status" value="1"/>
</dbReference>
<name>A0A835EQK6_9POAL</name>
<evidence type="ECO:0000256" key="4">
    <source>
        <dbReference type="SAM" id="SignalP"/>
    </source>
</evidence>
<dbReference type="Pfam" id="PF04043">
    <property type="entry name" value="PMEI"/>
    <property type="match status" value="1"/>
</dbReference>
<dbReference type="SUPFAM" id="SSF101148">
    <property type="entry name" value="Plant invertase/pectin methylesterase inhibitor"/>
    <property type="match status" value="1"/>
</dbReference>
<dbReference type="NCBIfam" id="TIGR01614">
    <property type="entry name" value="PME_inhib"/>
    <property type="match status" value="1"/>
</dbReference>
<dbReference type="OrthoDB" id="689831at2759"/>
<organism evidence="6 7">
    <name type="scientific">Digitaria exilis</name>
    <dbReference type="NCBI Taxonomy" id="1010633"/>
    <lineage>
        <taxon>Eukaryota</taxon>
        <taxon>Viridiplantae</taxon>
        <taxon>Streptophyta</taxon>
        <taxon>Embryophyta</taxon>
        <taxon>Tracheophyta</taxon>
        <taxon>Spermatophyta</taxon>
        <taxon>Magnoliopsida</taxon>
        <taxon>Liliopsida</taxon>
        <taxon>Poales</taxon>
        <taxon>Poaceae</taxon>
        <taxon>PACMAD clade</taxon>
        <taxon>Panicoideae</taxon>
        <taxon>Panicodae</taxon>
        <taxon>Paniceae</taxon>
        <taxon>Anthephorinae</taxon>
        <taxon>Digitaria</taxon>
    </lineage>
</organism>
<evidence type="ECO:0000256" key="1">
    <source>
        <dbReference type="ARBA" id="ARBA00022729"/>
    </source>
</evidence>
<feature type="domain" description="Pectinesterase inhibitor" evidence="5">
    <location>
        <begin position="34"/>
        <end position="186"/>
    </location>
</feature>
<comment type="similarity">
    <text evidence="3">Belongs to the PMEI family.</text>
</comment>
<dbReference type="GO" id="GO:0004857">
    <property type="term" value="F:enzyme inhibitor activity"/>
    <property type="evidence" value="ECO:0007669"/>
    <property type="project" value="InterPro"/>
</dbReference>
<dbReference type="InterPro" id="IPR006501">
    <property type="entry name" value="Pectinesterase_inhib_dom"/>
</dbReference>
<evidence type="ECO:0000313" key="7">
    <source>
        <dbReference type="Proteomes" id="UP000636709"/>
    </source>
</evidence>
<dbReference type="EMBL" id="JACEFO010001767">
    <property type="protein sequence ID" value="KAF8706449.1"/>
    <property type="molecule type" value="Genomic_DNA"/>
</dbReference>
<dbReference type="Proteomes" id="UP000636709">
    <property type="component" value="Unassembled WGS sequence"/>
</dbReference>
<comment type="caution">
    <text evidence="6">The sequence shown here is derived from an EMBL/GenBank/DDBJ whole genome shotgun (WGS) entry which is preliminary data.</text>
</comment>
<feature type="chain" id="PRO_5032609232" description="Pectinesterase inhibitor domain-containing protein" evidence="4">
    <location>
        <begin position="26"/>
        <end position="191"/>
    </location>
</feature>
<feature type="signal peptide" evidence="4">
    <location>
        <begin position="1"/>
        <end position="25"/>
    </location>
</feature>
<dbReference type="SMART" id="SM00856">
    <property type="entry name" value="PMEI"/>
    <property type="match status" value="1"/>
</dbReference>
<proteinExistence type="inferred from homology"/>
<dbReference type="GO" id="GO:0005576">
    <property type="term" value="C:extracellular region"/>
    <property type="evidence" value="ECO:0007669"/>
    <property type="project" value="UniProtKB-ARBA"/>
</dbReference>
<protein>
    <recommendedName>
        <fullName evidence="5">Pectinesterase inhibitor domain-containing protein</fullName>
    </recommendedName>
</protein>
<gene>
    <name evidence="6" type="ORF">HU200_030720</name>
</gene>
<dbReference type="PANTHER" id="PTHR35357:SF23">
    <property type="entry name" value="PECTINESTERASE INHIBITOR DOMAIN-CONTAINING PROTEIN"/>
    <property type="match status" value="1"/>
</dbReference>